<evidence type="ECO:0000256" key="2">
    <source>
        <dbReference type="ARBA" id="ARBA00023125"/>
    </source>
</evidence>
<comment type="caution">
    <text evidence="5">The sequence shown here is derived from an EMBL/GenBank/DDBJ whole genome shotgun (WGS) entry which is preliminary data.</text>
</comment>
<dbReference type="EMBL" id="JAUMKJ010000011">
    <property type="protein sequence ID" value="MDO3677535.1"/>
    <property type="molecule type" value="Genomic_DNA"/>
</dbReference>
<evidence type="ECO:0000313" key="6">
    <source>
        <dbReference type="Proteomes" id="UP001168883"/>
    </source>
</evidence>
<dbReference type="Pfam" id="PF12802">
    <property type="entry name" value="MarR_2"/>
    <property type="match status" value="1"/>
</dbReference>
<dbReference type="InterPro" id="IPR000835">
    <property type="entry name" value="HTH_MarR-typ"/>
</dbReference>
<proteinExistence type="predicted"/>
<dbReference type="InterPro" id="IPR036390">
    <property type="entry name" value="WH_DNA-bd_sf"/>
</dbReference>
<protein>
    <submittedName>
        <fullName evidence="5">MarR family transcriptional regulator</fullName>
    </submittedName>
</protein>
<feature type="domain" description="HTH marR-type" evidence="4">
    <location>
        <begin position="1"/>
        <end position="145"/>
    </location>
</feature>
<evidence type="ECO:0000259" key="4">
    <source>
        <dbReference type="PROSITE" id="PS50995"/>
    </source>
</evidence>
<evidence type="ECO:0000313" key="5">
    <source>
        <dbReference type="EMBL" id="MDO3677535.1"/>
    </source>
</evidence>
<gene>
    <name evidence="5" type="ORF">Q3C12_11035</name>
</gene>
<keyword evidence="1" id="KW-0805">Transcription regulation</keyword>
<keyword evidence="6" id="KW-1185">Reference proteome</keyword>
<dbReference type="RefSeq" id="WP_302878250.1">
    <property type="nucleotide sequence ID" value="NZ_JARLKN010000080.1"/>
</dbReference>
<keyword evidence="2" id="KW-0238">DNA-binding</keyword>
<dbReference type="PANTHER" id="PTHR42756">
    <property type="entry name" value="TRANSCRIPTIONAL REGULATOR, MARR"/>
    <property type="match status" value="1"/>
</dbReference>
<dbReference type="Gene3D" id="1.10.10.10">
    <property type="entry name" value="Winged helix-like DNA-binding domain superfamily/Winged helix DNA-binding domain"/>
    <property type="match status" value="1"/>
</dbReference>
<dbReference type="Proteomes" id="UP001168883">
    <property type="component" value="Unassembled WGS sequence"/>
</dbReference>
<organism evidence="5 6">
    <name type="scientific">Paenibacillus ehimensis</name>
    <dbReference type="NCBI Taxonomy" id="79264"/>
    <lineage>
        <taxon>Bacteria</taxon>
        <taxon>Bacillati</taxon>
        <taxon>Bacillota</taxon>
        <taxon>Bacilli</taxon>
        <taxon>Bacillales</taxon>
        <taxon>Paenibacillaceae</taxon>
        <taxon>Paenibacillus</taxon>
    </lineage>
</organism>
<evidence type="ECO:0000256" key="1">
    <source>
        <dbReference type="ARBA" id="ARBA00023015"/>
    </source>
</evidence>
<sequence length="146" mass="16536">MEQQSKVTEDHFAGCPFFNVNWLSRVMNRMAEEEFAPAGLSPTYAFLLMVVKENPGITQRDLSETLHIAPSTSTRFIDKLVVKGLVERRNEGKLALIYPTEEGLRIQQTINQCWHRLMGRFMGALGEEGQVLTGMLHQAAKKLESK</sequence>
<dbReference type="SMART" id="SM00347">
    <property type="entry name" value="HTH_MARR"/>
    <property type="match status" value="1"/>
</dbReference>
<evidence type="ECO:0000256" key="3">
    <source>
        <dbReference type="ARBA" id="ARBA00023163"/>
    </source>
</evidence>
<dbReference type="InterPro" id="IPR036388">
    <property type="entry name" value="WH-like_DNA-bd_sf"/>
</dbReference>
<dbReference type="PROSITE" id="PS50995">
    <property type="entry name" value="HTH_MARR_2"/>
    <property type="match status" value="1"/>
</dbReference>
<dbReference type="SUPFAM" id="SSF46785">
    <property type="entry name" value="Winged helix' DNA-binding domain"/>
    <property type="match status" value="1"/>
</dbReference>
<reference evidence="5" key="1">
    <citation type="submission" date="2023-07" db="EMBL/GenBank/DDBJ databases">
        <authorList>
            <person name="Aktuganov G."/>
            <person name="Boyko T."/>
            <person name="Delegan Y."/>
            <person name="Galimzianova N."/>
            <person name="Gilvanova E."/>
            <person name="Korobov V."/>
            <person name="Kuzmina L."/>
            <person name="Melentiev A."/>
            <person name="Milman P."/>
            <person name="Ryabova A."/>
            <person name="Stupak E."/>
            <person name="Yasakov T."/>
            <person name="Zharikova N."/>
            <person name="Zhurenko E."/>
        </authorList>
    </citation>
    <scope>NUCLEOTIDE SEQUENCE</scope>
    <source>
        <strain evidence="5">IB-739</strain>
    </source>
</reference>
<dbReference type="PANTHER" id="PTHR42756:SF1">
    <property type="entry name" value="TRANSCRIPTIONAL REPRESSOR OF EMRAB OPERON"/>
    <property type="match status" value="1"/>
</dbReference>
<keyword evidence="3" id="KW-0804">Transcription</keyword>
<name>A0ABT8V7V4_9BACL</name>
<accession>A0ABT8V7V4</accession>